<evidence type="ECO:0000256" key="1">
    <source>
        <dbReference type="SAM" id="MobiDB-lite"/>
    </source>
</evidence>
<keyword evidence="2" id="KW-1133">Transmembrane helix</keyword>
<feature type="region of interest" description="Disordered" evidence="1">
    <location>
        <begin position="1255"/>
        <end position="1284"/>
    </location>
</feature>
<dbReference type="Proteomes" id="UP000001058">
    <property type="component" value="Unassembled WGS sequence"/>
</dbReference>
<feature type="region of interest" description="Disordered" evidence="1">
    <location>
        <begin position="633"/>
        <end position="671"/>
    </location>
</feature>
<organism evidence="4">
    <name type="scientific">Volvox carteri f. nagariensis</name>
    <dbReference type="NCBI Taxonomy" id="3068"/>
    <lineage>
        <taxon>Eukaryota</taxon>
        <taxon>Viridiplantae</taxon>
        <taxon>Chlorophyta</taxon>
        <taxon>core chlorophytes</taxon>
        <taxon>Chlorophyceae</taxon>
        <taxon>CS clade</taxon>
        <taxon>Chlamydomonadales</taxon>
        <taxon>Volvocaceae</taxon>
        <taxon>Volvox</taxon>
    </lineage>
</organism>
<feature type="transmembrane region" description="Helical" evidence="2">
    <location>
        <begin position="862"/>
        <end position="882"/>
    </location>
</feature>
<dbReference type="InParanoid" id="D8TP26"/>
<name>D8TP26_VOLCA</name>
<accession>D8TP26</accession>
<feature type="region of interest" description="Disordered" evidence="1">
    <location>
        <begin position="222"/>
        <end position="328"/>
    </location>
</feature>
<feature type="compositionally biased region" description="Pro residues" evidence="1">
    <location>
        <begin position="1152"/>
        <end position="1163"/>
    </location>
</feature>
<sequence>MEVLQPLLSWAVPQRPDASSSVSGTFGPPALQSQQRRPLLDWRAALAASQAARISRDQRLALQPLEQGPITSDSLPSQRCGTRHNLAIAASNRPASSSLCHPTDPTASHLPDLTQMDNATDAAQPPPSPPSHLHSNHSPNPIAARLSKSPVPAAGRPNNSQAEACGETRRTTSPAPSHQGPSASSGLPQCVEAAAWSTAPGAAALPPPLAAWGILLLGPPAAQTSGAPAPGRACRSPVTSSRSNDGDAGSCKQQTSDSEVESSRSRGHRYRYGRRSHDGAVHMSPSGDGLLLPKRSTDPSPSQPSSPRATAATTAATAISPQAERGTQTDYVCAAQSGSDNTVLDPVGGGPLTNRVLNRRRSYTVLYVRDYDYDDDGRPAPVPSPGSGDSSAGLQAGAPAGEVAGAVGAAVSAAIGSRRRQEREPPPQQQTPSQAPPDAAVTGDPGGRLEGTASPGGIDGVSPSVGLTDASQHLPKSTSSSSSSSGAHRHSSSPRSGPSAVASRVTASEPAHLETTPVGEDTATTTTTAAAAAAALEANQALHAGPVIGDANAGDGVDAVAGVGSSGPIAGGETNEAQKMAMVSEPAMGTRLRPQGPARDVVSGRTPVRLGAAWEAALGVDPLVAVARTAWAAPAPAPAQATRTKPKRAPLEPPSAAAEAEEAQSLAGPEPVMRWRQRSRTDQEAKRPLTLPANSAQAARAAGGGCVAAGSRKGGRADVTSPQRSVPLWTAHKLAAPPPPRGDGGGDVLPPPPAASAGSKFTAADATAEVAAQVDTPPRFRRDRRRPGMGCAAAAVARAIAAAGGCGASASSGVRRWVPTRTGLRARVLVRRKVHASGGGGGGVNLHPGCGNGALGQRGVHLVQRLLLTALAALAALWAALLHGRDAKATGTINPTITPMPTAKTAATTAPTMSAMLTAAAAVAAAAAVPLMVIMLSETTAPVALTYHPSRRSPLSAHPPALRQLQRPLGVLGMMGLMVMVMVMQGVPSSADRYRSPYGRRCCRNPRGRRRNAAMAMCLSIMQRRVCQRARRLEGGEARRLQPRYAVRPPAAATRGFTAVEDGTAAAASGHVVQPAVATVGSGVLPSSLSFAASWLGALDGRMSRQRTAESAQQVASGGPTVAVAGTAATAASFSGNAGGNRPPLREAVHPAEPPPPPPPPALQPSEVSAKTTGARRTGPWPLGGKTSFAGRQASQPLTSDLADSGGGSHSRVSGGTAMQYADLSAPSAPSSDSTTAAAAAASMASSRPWPITGLLSVGSGPPSAATSDKLLPPGQLLPPPPQRRAEPLLKEEEVEKEGQLAQWLKEHTLASGTVAPSQPIQVIVTGPTTTILTTSINIISIISISAHKYNNKYNNANNNKYNNANKNTHHSSSRPGSRALWWLTSCSSYPQPSPTQASFGYTSGPGDSAVGVVHLAGGAGVEVTVKLTGLSGARAAAVEQPPPMLVYGDTRHSGDHASTMYGIQRGSQGGPGKAHRPTKEATETSVGVSPHIARY</sequence>
<feature type="compositionally biased region" description="Low complexity" evidence="1">
    <location>
        <begin position="654"/>
        <end position="667"/>
    </location>
</feature>
<feature type="compositionally biased region" description="Basic residues" evidence="1">
    <location>
        <begin position="265"/>
        <end position="274"/>
    </location>
</feature>
<gene>
    <name evidence="3" type="ORF">VOLCADRAFT_88465</name>
</gene>
<feature type="region of interest" description="Disordered" evidence="1">
    <location>
        <begin position="737"/>
        <end position="764"/>
    </location>
</feature>
<feature type="region of interest" description="Disordered" evidence="1">
    <location>
        <begin position="93"/>
        <end position="186"/>
    </location>
</feature>
<reference evidence="3 4" key="1">
    <citation type="journal article" date="2010" name="Science">
        <title>Genomic analysis of organismal complexity in the multicellular green alga Volvox carteri.</title>
        <authorList>
            <person name="Prochnik S.E."/>
            <person name="Umen J."/>
            <person name="Nedelcu A.M."/>
            <person name="Hallmann A."/>
            <person name="Miller S.M."/>
            <person name="Nishii I."/>
            <person name="Ferris P."/>
            <person name="Kuo A."/>
            <person name="Mitros T."/>
            <person name="Fritz-Laylin L.K."/>
            <person name="Hellsten U."/>
            <person name="Chapman J."/>
            <person name="Simakov O."/>
            <person name="Rensing S.A."/>
            <person name="Terry A."/>
            <person name="Pangilinan J."/>
            <person name="Kapitonov V."/>
            <person name="Jurka J."/>
            <person name="Salamov A."/>
            <person name="Shapiro H."/>
            <person name="Schmutz J."/>
            <person name="Grimwood J."/>
            <person name="Lindquist E."/>
            <person name="Lucas S."/>
            <person name="Grigoriev I.V."/>
            <person name="Schmitt R."/>
            <person name="Kirk D."/>
            <person name="Rokhsar D.S."/>
        </authorList>
    </citation>
    <scope>NUCLEOTIDE SEQUENCE [LARGE SCALE GENOMIC DNA]</scope>
    <source>
        <strain evidence="4">f. Nagariensis / Eve</strain>
    </source>
</reference>
<keyword evidence="4" id="KW-1185">Reference proteome</keyword>
<dbReference type="KEGG" id="vcn:VOLCADRAFT_88465"/>
<feature type="region of interest" description="Disordered" evidence="1">
    <location>
        <begin position="414"/>
        <end position="523"/>
    </location>
</feature>
<feature type="region of interest" description="Disordered" evidence="1">
    <location>
        <begin position="13"/>
        <end position="36"/>
    </location>
</feature>
<feature type="compositionally biased region" description="Low complexity" evidence="1">
    <location>
        <begin position="633"/>
        <end position="643"/>
    </location>
</feature>
<feature type="transmembrane region" description="Helical" evidence="2">
    <location>
        <begin position="914"/>
        <end position="936"/>
    </location>
</feature>
<keyword evidence="2" id="KW-0472">Membrane</keyword>
<evidence type="ECO:0000313" key="4">
    <source>
        <dbReference type="Proteomes" id="UP000001058"/>
    </source>
</evidence>
<feature type="region of interest" description="Disordered" evidence="1">
    <location>
        <begin position="372"/>
        <end position="397"/>
    </location>
</feature>
<feature type="compositionally biased region" description="Polar residues" evidence="1">
    <location>
        <begin position="469"/>
        <end position="478"/>
    </location>
</feature>
<evidence type="ECO:0000256" key="2">
    <source>
        <dbReference type="SAM" id="Phobius"/>
    </source>
</evidence>
<proteinExistence type="predicted"/>
<feature type="region of interest" description="Disordered" evidence="1">
    <location>
        <begin position="1465"/>
        <end position="1496"/>
    </location>
</feature>
<dbReference type="EMBL" id="GL378330">
    <property type="protein sequence ID" value="EFJ50548.1"/>
    <property type="molecule type" value="Genomic_DNA"/>
</dbReference>
<feature type="compositionally biased region" description="Low complexity" evidence="1">
    <location>
        <begin position="131"/>
        <end position="141"/>
    </location>
</feature>
<feature type="region of interest" description="Disordered" evidence="1">
    <location>
        <begin position="1133"/>
        <end position="1215"/>
    </location>
</feature>
<keyword evidence="2" id="KW-0812">Transmembrane</keyword>
<evidence type="ECO:0000313" key="3">
    <source>
        <dbReference type="EMBL" id="EFJ50548.1"/>
    </source>
</evidence>
<dbReference type="GeneID" id="9625126"/>
<dbReference type="RefSeq" id="XP_002948141.1">
    <property type="nucleotide sequence ID" value="XM_002948095.1"/>
</dbReference>
<feature type="compositionally biased region" description="Low complexity" evidence="1">
    <location>
        <begin position="298"/>
        <end position="321"/>
    </location>
</feature>
<feature type="compositionally biased region" description="Polar residues" evidence="1">
    <location>
        <begin position="171"/>
        <end position="186"/>
    </location>
</feature>
<protein>
    <submittedName>
        <fullName evidence="3">Uncharacterized protein</fullName>
    </submittedName>
</protein>